<dbReference type="PATRIC" id="fig|1178515.4.peg.3128"/>
<dbReference type="EMBL" id="CP011388">
    <property type="protein sequence ID" value="ANE47460.1"/>
    <property type="molecule type" value="Genomic_DNA"/>
</dbReference>
<dbReference type="RefSeq" id="WP_068608158.1">
    <property type="nucleotide sequence ID" value="NZ_CP011388.1"/>
</dbReference>
<name>A0A172TKB0_9BACL</name>
<dbReference type="AlphaFoldDB" id="A0A172TKB0"/>
<feature type="coiled-coil region" evidence="1">
    <location>
        <begin position="74"/>
        <end position="101"/>
    </location>
</feature>
<accession>A0A172TKB0</accession>
<keyword evidence="1" id="KW-0175">Coiled coil</keyword>
<dbReference type="STRING" id="1178515.SY83_15560"/>
<evidence type="ECO:0000256" key="1">
    <source>
        <dbReference type="SAM" id="Coils"/>
    </source>
</evidence>
<dbReference type="InterPro" id="IPR023378">
    <property type="entry name" value="YheA/YmcA-like_dom_sf"/>
</dbReference>
<protein>
    <submittedName>
        <fullName evidence="2">Regulator</fullName>
    </submittedName>
</protein>
<reference evidence="2 3" key="1">
    <citation type="submission" date="2015-01" db="EMBL/GenBank/DDBJ databases">
        <title>Paenibacillus swuensis/DY6/whole genome sequencing.</title>
        <authorList>
            <person name="Kim M.K."/>
            <person name="Srinivasan S."/>
            <person name="Lee J.-J."/>
        </authorList>
    </citation>
    <scope>NUCLEOTIDE SEQUENCE [LARGE SCALE GENOMIC DNA]</scope>
    <source>
        <strain evidence="2 3">DY6</strain>
    </source>
</reference>
<sequence length="148" mass="16357">MSIMEQQTLDMSALLMEAYNIGDLINASREVTEYLVSKQAIEASSGVQEAVKHFEKKKVLFEECERFGRFHPDFNRAMDEMKDAQDRLNQFAEVVRFKQAEKALDDLLHEVSTTIAYAVSESVKVPSNDPLPKGGGCSTGGGCSGKCS</sequence>
<keyword evidence="3" id="KW-1185">Reference proteome</keyword>
<dbReference type="PANTHER" id="PTHR38448">
    <property type="entry name" value="REGULATORY PROTEIN YLBF-RELATED"/>
    <property type="match status" value="1"/>
</dbReference>
<dbReference type="Gene3D" id="1.20.1500.10">
    <property type="entry name" value="YheA/YmcA-like"/>
    <property type="match status" value="1"/>
</dbReference>
<dbReference type="Proteomes" id="UP000076927">
    <property type="component" value="Chromosome"/>
</dbReference>
<evidence type="ECO:0000313" key="2">
    <source>
        <dbReference type="EMBL" id="ANE47460.1"/>
    </source>
</evidence>
<gene>
    <name evidence="2" type="ORF">SY83_15560</name>
</gene>
<organism evidence="2 3">
    <name type="scientific">Paenibacillus swuensis</name>
    <dbReference type="NCBI Taxonomy" id="1178515"/>
    <lineage>
        <taxon>Bacteria</taxon>
        <taxon>Bacillati</taxon>
        <taxon>Bacillota</taxon>
        <taxon>Bacilli</taxon>
        <taxon>Bacillales</taxon>
        <taxon>Paenibacillaceae</taxon>
        <taxon>Paenibacillus</taxon>
    </lineage>
</organism>
<dbReference type="InterPro" id="IPR010368">
    <property type="entry name" value="Com_YlbF"/>
</dbReference>
<dbReference type="SUPFAM" id="SSF158622">
    <property type="entry name" value="YheA/YmcA-like"/>
    <property type="match status" value="1"/>
</dbReference>
<evidence type="ECO:0000313" key="3">
    <source>
        <dbReference type="Proteomes" id="UP000076927"/>
    </source>
</evidence>
<dbReference type="OrthoDB" id="2157513at2"/>
<dbReference type="KEGG" id="pswu:SY83_15560"/>
<proteinExistence type="predicted"/>
<dbReference type="PANTHER" id="PTHR38448:SF2">
    <property type="entry name" value="REGULATORY PROTEIN YLBF"/>
    <property type="match status" value="1"/>
</dbReference>
<dbReference type="Pfam" id="PF06133">
    <property type="entry name" value="Com_YlbF"/>
    <property type="match status" value="1"/>
</dbReference>
<dbReference type="InterPro" id="IPR052767">
    <property type="entry name" value="Bact_com_dev_regulator"/>
</dbReference>